<reference evidence="4 5" key="1">
    <citation type="submission" date="2020-10" db="EMBL/GenBank/DDBJ databases">
        <title>Identification of Nocardia species via Next-generation sequencing and recognition of intraspecies genetic diversity.</title>
        <authorList>
            <person name="Li P."/>
            <person name="Li P."/>
            <person name="Lu B."/>
        </authorList>
    </citation>
    <scope>NUCLEOTIDE SEQUENCE [LARGE SCALE GENOMIC DNA]</scope>
    <source>
        <strain evidence="4 5">BJ06-0143</strain>
    </source>
</reference>
<dbReference type="EMBL" id="JADLQN010000001">
    <property type="protein sequence ID" value="MBF6353189.1"/>
    <property type="molecule type" value="Genomic_DNA"/>
</dbReference>
<keyword evidence="3" id="KW-0804">Transcription</keyword>
<proteinExistence type="predicted"/>
<evidence type="ECO:0000256" key="3">
    <source>
        <dbReference type="ARBA" id="ARBA00023163"/>
    </source>
</evidence>
<dbReference type="Gene3D" id="1.10.357.10">
    <property type="entry name" value="Tetracycline Repressor, domain 2"/>
    <property type="match status" value="2"/>
</dbReference>
<name>A0ABS0D8K6_9NOCA</name>
<dbReference type="SUPFAM" id="SSF46689">
    <property type="entry name" value="Homeodomain-like"/>
    <property type="match status" value="2"/>
</dbReference>
<keyword evidence="5" id="KW-1185">Reference proteome</keyword>
<keyword evidence="2" id="KW-0238">DNA-binding</keyword>
<dbReference type="RefSeq" id="WP_195000133.1">
    <property type="nucleotide sequence ID" value="NZ_JADLQN010000001.1"/>
</dbReference>
<evidence type="ECO:0000256" key="2">
    <source>
        <dbReference type="ARBA" id="ARBA00023125"/>
    </source>
</evidence>
<evidence type="ECO:0000256" key="1">
    <source>
        <dbReference type="ARBA" id="ARBA00023015"/>
    </source>
</evidence>
<dbReference type="PANTHER" id="PTHR30055">
    <property type="entry name" value="HTH-TYPE TRANSCRIPTIONAL REGULATOR RUTR"/>
    <property type="match status" value="1"/>
</dbReference>
<keyword evidence="1" id="KW-0805">Transcription regulation</keyword>
<protein>
    <submittedName>
        <fullName evidence="4">TetR/AcrR family transcriptional regulator</fullName>
    </submittedName>
</protein>
<dbReference type="InterPro" id="IPR050109">
    <property type="entry name" value="HTH-type_TetR-like_transc_reg"/>
</dbReference>
<sequence length="405" mass="44843">MSALIARPEQLLDRGLTAEEVFNTAGVSNATFYRRFSDKNTYVQALIERLADAPDSAEAPRLRARARAAGAQGGPTATQLRDLIVAFFPVLTEPRTVSRRVLAHTFADSTPRAARSVRADYARRDARILALYDEVLAENGLTLRRPFTPRMLAVVITALFEGFQLRHRSDPGSVTPHVLADSLLAVLGGALDTDGRHEHLDDLPLVRESTPRVTELPRDPRAAVLAVAREEFAKRGYFMARLENIAAGSGVPIEQLRKLFPTKAHLIIGALRPRFEVIQQAIDDDLVLELDETVIIEHYLLHLAEVCTEDMPFTDALMLALAHDTYGEPDRVKPLKEELNLPAMIAPIIEAGRRNGVFTGTADPVEVGAELTNALFLRCFTRRENTAEENARIVGDLVLRGLIRR</sequence>
<evidence type="ECO:0000313" key="4">
    <source>
        <dbReference type="EMBL" id="MBF6353189.1"/>
    </source>
</evidence>
<evidence type="ECO:0000313" key="5">
    <source>
        <dbReference type="Proteomes" id="UP000707731"/>
    </source>
</evidence>
<dbReference type="Proteomes" id="UP000707731">
    <property type="component" value="Unassembled WGS sequence"/>
</dbReference>
<accession>A0ABS0D8K6</accession>
<comment type="caution">
    <text evidence="4">The sequence shown here is derived from an EMBL/GenBank/DDBJ whole genome shotgun (WGS) entry which is preliminary data.</text>
</comment>
<dbReference type="InterPro" id="IPR009057">
    <property type="entry name" value="Homeodomain-like_sf"/>
</dbReference>
<gene>
    <name evidence="4" type="ORF">IU449_01260</name>
</gene>
<organism evidence="4 5">
    <name type="scientific">Nocardia higoensis</name>
    <dbReference type="NCBI Taxonomy" id="228599"/>
    <lineage>
        <taxon>Bacteria</taxon>
        <taxon>Bacillati</taxon>
        <taxon>Actinomycetota</taxon>
        <taxon>Actinomycetes</taxon>
        <taxon>Mycobacteriales</taxon>
        <taxon>Nocardiaceae</taxon>
        <taxon>Nocardia</taxon>
    </lineage>
</organism>
<dbReference type="SUPFAM" id="SSF48498">
    <property type="entry name" value="Tetracyclin repressor-like, C-terminal domain"/>
    <property type="match status" value="1"/>
</dbReference>
<dbReference type="PANTHER" id="PTHR30055:SF234">
    <property type="entry name" value="HTH-TYPE TRANSCRIPTIONAL REGULATOR BETI"/>
    <property type="match status" value="1"/>
</dbReference>
<dbReference type="InterPro" id="IPR036271">
    <property type="entry name" value="Tet_transcr_reg_TetR-rel_C_sf"/>
</dbReference>